<reference evidence="4 5" key="1">
    <citation type="submission" date="2019-09" db="EMBL/GenBank/DDBJ databases">
        <title>Phylogeny of genus Pseudoclavibacter and closely related genus.</title>
        <authorList>
            <person name="Li Y."/>
        </authorList>
    </citation>
    <scope>NUCLEOTIDE SEQUENCE [LARGE SCALE GENOMIC DNA]</scope>
    <source>
        <strain evidence="4 5">THG-MD12</strain>
    </source>
</reference>
<name>A0A7J5AZ12_9MICO</name>
<dbReference type="InterPro" id="IPR046342">
    <property type="entry name" value="CBS_dom_sf"/>
</dbReference>
<protein>
    <submittedName>
        <fullName evidence="4">CBS domain-containing protein</fullName>
    </submittedName>
</protein>
<dbReference type="Gene3D" id="3.10.580.10">
    <property type="entry name" value="CBS-domain"/>
    <property type="match status" value="1"/>
</dbReference>
<dbReference type="InterPro" id="IPR000644">
    <property type="entry name" value="CBS_dom"/>
</dbReference>
<evidence type="ECO:0000313" key="4">
    <source>
        <dbReference type="EMBL" id="KAB1636798.1"/>
    </source>
</evidence>
<evidence type="ECO:0000256" key="1">
    <source>
        <dbReference type="PROSITE-ProRule" id="PRU00703"/>
    </source>
</evidence>
<feature type="domain" description="CBS" evidence="3">
    <location>
        <begin position="91"/>
        <end position="148"/>
    </location>
</feature>
<dbReference type="AlphaFoldDB" id="A0A7J5AZ12"/>
<evidence type="ECO:0000313" key="5">
    <source>
        <dbReference type="Proteomes" id="UP000490386"/>
    </source>
</evidence>
<dbReference type="EMBL" id="WBJX01000005">
    <property type="protein sequence ID" value="KAB1636798.1"/>
    <property type="molecule type" value="Genomic_DNA"/>
</dbReference>
<proteinExistence type="predicted"/>
<gene>
    <name evidence="4" type="ORF">F8O03_14610</name>
</gene>
<dbReference type="Pfam" id="PF00571">
    <property type="entry name" value="CBS"/>
    <property type="match status" value="1"/>
</dbReference>
<dbReference type="SMART" id="SM00116">
    <property type="entry name" value="CBS"/>
    <property type="match status" value="2"/>
</dbReference>
<keyword evidence="1" id="KW-0129">CBS domain</keyword>
<sequence length="349" mass="38122">MRLEVRGHRRLALTHVSLTLTTSAYASGCGGKAIGPGAPRVFARCLGSVSGRTFDSAQTVKWFVSALSLLLVNKTREPGSDLTIAYLPSATVEPVFSVNESDSVATARTLMELHDFSQLPVLHGRRPVGAVTWESIGKALLNDVNAQLRDCIDREAPTVKITDELLDVIPKINESGYALVLGPDRTLSGIVTSADLGVALDQLARPFLLIERLEFRLRALLNWATQRDLADRTIDTDGEPDRAPDEHTLGELVTALNRLEVWRRADAFFDPKLMQEQVGRVVALRNQLMHFRPLEKAEADTLAVLPQLVRMTDRVIATVGAGRTAASLGESVEIPTAKSSHPKSPPERN</sequence>
<organism evidence="4 5">
    <name type="scientific">Pseudoclavibacter terrae</name>
    <dbReference type="NCBI Taxonomy" id="1530195"/>
    <lineage>
        <taxon>Bacteria</taxon>
        <taxon>Bacillati</taxon>
        <taxon>Actinomycetota</taxon>
        <taxon>Actinomycetes</taxon>
        <taxon>Micrococcales</taxon>
        <taxon>Microbacteriaceae</taxon>
        <taxon>Pseudoclavibacter</taxon>
    </lineage>
</organism>
<feature type="region of interest" description="Disordered" evidence="2">
    <location>
        <begin position="330"/>
        <end position="349"/>
    </location>
</feature>
<accession>A0A7J5AZ12</accession>
<dbReference type="Proteomes" id="UP000490386">
    <property type="component" value="Unassembled WGS sequence"/>
</dbReference>
<keyword evidence="5" id="KW-1185">Reference proteome</keyword>
<comment type="caution">
    <text evidence="4">The sequence shown here is derived from an EMBL/GenBank/DDBJ whole genome shotgun (WGS) entry which is preliminary data.</text>
</comment>
<evidence type="ECO:0000259" key="3">
    <source>
        <dbReference type="PROSITE" id="PS51371"/>
    </source>
</evidence>
<dbReference type="SUPFAM" id="SSF54631">
    <property type="entry name" value="CBS-domain pair"/>
    <property type="match status" value="1"/>
</dbReference>
<evidence type="ECO:0000256" key="2">
    <source>
        <dbReference type="SAM" id="MobiDB-lite"/>
    </source>
</evidence>
<dbReference type="PROSITE" id="PS51371">
    <property type="entry name" value="CBS"/>
    <property type="match status" value="1"/>
</dbReference>
<dbReference type="OrthoDB" id="291940at2"/>